<accession>A0A388LHQ9</accession>
<evidence type="ECO:0000313" key="3">
    <source>
        <dbReference type="Proteomes" id="UP000265515"/>
    </source>
</evidence>
<feature type="domain" description="DUF659" evidence="1">
    <location>
        <begin position="36"/>
        <end position="184"/>
    </location>
</feature>
<dbReference type="AlphaFoldDB" id="A0A388LHQ9"/>
<dbReference type="Pfam" id="PF04937">
    <property type="entry name" value="DUF659"/>
    <property type="match status" value="1"/>
</dbReference>
<dbReference type="OrthoDB" id="2442898at2759"/>
<protein>
    <recommendedName>
        <fullName evidence="1">DUF659 domain-containing protein</fullName>
    </recommendedName>
</protein>
<name>A0A388LHQ9_CHABU</name>
<gene>
    <name evidence="2" type="ORF">CBR_g33981</name>
</gene>
<proteinExistence type="predicted"/>
<dbReference type="Proteomes" id="UP000265515">
    <property type="component" value="Unassembled WGS sequence"/>
</dbReference>
<evidence type="ECO:0000259" key="1">
    <source>
        <dbReference type="Pfam" id="PF04937"/>
    </source>
</evidence>
<dbReference type="InterPro" id="IPR007021">
    <property type="entry name" value="DUF659"/>
</dbReference>
<sequence length="284" mass="33026">MPRADIAFNFLNFDTTHALQDAHLEVANARLKVKLPTYKHMRTVMSNYMYLKVEKTLNPMNVCWDKNGCTFMTDGSTDRKNRPVMDILAAGEKGVVLVTTVHMTGRKKNAAALTKLWEQVMREIELHRINVICTDNREVNKKERRTDRDFARIPWVLFGAHCCSLLLKDLTNLAWVKDIAKTADIIVKFTRKHHATNGLMMTIDESLTLLHPAEVYQMFERLLNREDALTEMMDGKFAARWRALRWSGKKLQRKVDLVYFTVQSESWWVKVKKVVAFTRRPALL</sequence>
<comment type="caution">
    <text evidence="2">The sequence shown here is derived from an EMBL/GenBank/DDBJ whole genome shotgun (WGS) entry which is preliminary data.</text>
</comment>
<dbReference type="Gramene" id="GBG81801">
    <property type="protein sequence ID" value="GBG81801"/>
    <property type="gene ID" value="CBR_g33981"/>
</dbReference>
<keyword evidence="3" id="KW-1185">Reference proteome</keyword>
<dbReference type="EMBL" id="BFEA01000387">
    <property type="protein sequence ID" value="GBG81801.1"/>
    <property type="molecule type" value="Genomic_DNA"/>
</dbReference>
<evidence type="ECO:0000313" key="2">
    <source>
        <dbReference type="EMBL" id="GBG81801.1"/>
    </source>
</evidence>
<reference evidence="2 3" key="1">
    <citation type="journal article" date="2018" name="Cell">
        <title>The Chara Genome: Secondary Complexity and Implications for Plant Terrestrialization.</title>
        <authorList>
            <person name="Nishiyama T."/>
            <person name="Sakayama H."/>
            <person name="Vries J.D."/>
            <person name="Buschmann H."/>
            <person name="Saint-Marcoux D."/>
            <person name="Ullrich K.K."/>
            <person name="Haas F.B."/>
            <person name="Vanderstraeten L."/>
            <person name="Becker D."/>
            <person name="Lang D."/>
            <person name="Vosolsobe S."/>
            <person name="Rombauts S."/>
            <person name="Wilhelmsson P.K.I."/>
            <person name="Janitza P."/>
            <person name="Kern R."/>
            <person name="Heyl A."/>
            <person name="Rumpler F."/>
            <person name="Villalobos L.I.A.C."/>
            <person name="Clay J.M."/>
            <person name="Skokan R."/>
            <person name="Toyoda A."/>
            <person name="Suzuki Y."/>
            <person name="Kagoshima H."/>
            <person name="Schijlen E."/>
            <person name="Tajeshwar N."/>
            <person name="Catarino B."/>
            <person name="Hetherington A.J."/>
            <person name="Saltykova A."/>
            <person name="Bonnot C."/>
            <person name="Breuninger H."/>
            <person name="Symeonidi A."/>
            <person name="Radhakrishnan G.V."/>
            <person name="Van Nieuwerburgh F."/>
            <person name="Deforce D."/>
            <person name="Chang C."/>
            <person name="Karol K.G."/>
            <person name="Hedrich R."/>
            <person name="Ulvskov P."/>
            <person name="Glockner G."/>
            <person name="Delwiche C.F."/>
            <person name="Petrasek J."/>
            <person name="Van de Peer Y."/>
            <person name="Friml J."/>
            <person name="Beilby M."/>
            <person name="Dolan L."/>
            <person name="Kohara Y."/>
            <person name="Sugano S."/>
            <person name="Fujiyama A."/>
            <person name="Delaux P.-M."/>
            <person name="Quint M."/>
            <person name="TheiBen G."/>
            <person name="Hagemann M."/>
            <person name="Harholt J."/>
            <person name="Dunand C."/>
            <person name="Zachgo S."/>
            <person name="Langdale J."/>
            <person name="Maumus F."/>
            <person name="Straeten D.V.D."/>
            <person name="Gould S.B."/>
            <person name="Rensing S.A."/>
        </authorList>
    </citation>
    <scope>NUCLEOTIDE SEQUENCE [LARGE SCALE GENOMIC DNA]</scope>
    <source>
        <strain evidence="2 3">S276</strain>
    </source>
</reference>
<organism evidence="2 3">
    <name type="scientific">Chara braunii</name>
    <name type="common">Braun's stonewort</name>
    <dbReference type="NCBI Taxonomy" id="69332"/>
    <lineage>
        <taxon>Eukaryota</taxon>
        <taxon>Viridiplantae</taxon>
        <taxon>Streptophyta</taxon>
        <taxon>Charophyceae</taxon>
        <taxon>Charales</taxon>
        <taxon>Characeae</taxon>
        <taxon>Chara</taxon>
    </lineage>
</organism>